<organism evidence="1 2">
    <name type="scientific">Phytophthora megakarya</name>
    <dbReference type="NCBI Taxonomy" id="4795"/>
    <lineage>
        <taxon>Eukaryota</taxon>
        <taxon>Sar</taxon>
        <taxon>Stramenopiles</taxon>
        <taxon>Oomycota</taxon>
        <taxon>Peronosporomycetes</taxon>
        <taxon>Peronosporales</taxon>
        <taxon>Peronosporaceae</taxon>
        <taxon>Phytophthora</taxon>
    </lineage>
</organism>
<accession>A0A225VJQ3</accession>
<dbReference type="Gene3D" id="2.60.120.40">
    <property type="match status" value="1"/>
</dbReference>
<sequence>MLEGITTFASAPASSYRYTIKLHGDKISIWMEDRGTKQQWLQDDLNVGDYVTTANIIPNATRTDYAEFFHDALKCDLNDSSLMQRKLTVLKEGVLQLELMMHLKFFWFTWTAKYAFILKPVTVERFAVLESKLRDLQENLEQLRRDIIKPTKFVELWASSRADNSNLCWNVVDSDDFVVCGDGNVEICCSGVYSIQAFVLCAPTAHNVKIQLLKNGTSIQVRYCISVGGNYSSTPLGLITQLDEDDELSIKCDIKVASSSLSIVRLGN</sequence>
<dbReference type="Proteomes" id="UP000198211">
    <property type="component" value="Unassembled WGS sequence"/>
</dbReference>
<keyword evidence="2" id="KW-1185">Reference proteome</keyword>
<evidence type="ECO:0000313" key="1">
    <source>
        <dbReference type="EMBL" id="OWZ05776.1"/>
    </source>
</evidence>
<reference evidence="2" key="1">
    <citation type="submission" date="2017-03" db="EMBL/GenBank/DDBJ databases">
        <title>Phytopthora megakarya and P. palmivora, two closely related causual agents of cacao black pod achieved similar genome size and gene model numbers by different mechanisms.</title>
        <authorList>
            <person name="Ali S."/>
            <person name="Shao J."/>
            <person name="Larry D.J."/>
            <person name="Kronmiller B."/>
            <person name="Shen D."/>
            <person name="Strem M.D."/>
            <person name="Melnick R.L."/>
            <person name="Guiltinan M.J."/>
            <person name="Tyler B.M."/>
            <person name="Meinhardt L.W."/>
            <person name="Bailey B.A."/>
        </authorList>
    </citation>
    <scope>NUCLEOTIDE SEQUENCE [LARGE SCALE GENOMIC DNA]</scope>
    <source>
        <strain evidence="2">zdho120</strain>
    </source>
</reference>
<evidence type="ECO:0000313" key="2">
    <source>
        <dbReference type="Proteomes" id="UP000198211"/>
    </source>
</evidence>
<dbReference type="AlphaFoldDB" id="A0A225VJQ3"/>
<proteinExistence type="predicted"/>
<gene>
    <name evidence="1" type="ORF">PHMEG_00022069</name>
</gene>
<protein>
    <submittedName>
        <fullName evidence="1">Uncharacterized protein</fullName>
    </submittedName>
</protein>
<comment type="caution">
    <text evidence="1">The sequence shown here is derived from an EMBL/GenBank/DDBJ whole genome shotgun (WGS) entry which is preliminary data.</text>
</comment>
<dbReference type="InterPro" id="IPR008983">
    <property type="entry name" value="Tumour_necrosis_fac-like_dom"/>
</dbReference>
<dbReference type="OrthoDB" id="100955at2759"/>
<name>A0A225VJQ3_9STRA</name>
<dbReference type="EMBL" id="NBNE01004255">
    <property type="protein sequence ID" value="OWZ05776.1"/>
    <property type="molecule type" value="Genomic_DNA"/>
</dbReference>